<proteinExistence type="predicted"/>
<dbReference type="AlphaFoldDB" id="A0A0C2SYX5"/>
<sequence length="490" mass="55680">MSQLSDLPGGVLLHLVQFLEVEDAISFSMVSRELHDLFRRYERTFWIETLSKTRQLRPIPCPPHADLTQYDTERLRNTALHFNRLNSNWRNLKPIIRRVRTLEIGEVLDPLVQIPGTHYVISHSPPRATLSLWSTEDGSCVRTIEGHRHVLDFSTGWTELGKFTMALLTTPVDSFHPTDIQVITVDYSGPNATLDITYRKQLELADSRHYRAIFLNAEVVGVLYINDTDEQDSPSPFHVLALNRITNRESVICISMGVDITENEYRMIWESDEIGTSFWNDNLYLHHESDFATTQGWIPRTLLPYSDNIDAASLVFHTLEPITPELPRNTFSSVESILTMKADFGVVAATIYASYLFNDGVERNQSTGVELWVIDSASIAQAVEQGCLPVPAAYPPIIIPGTIRTHYPWDWCFHSTTAGVFLILVLEDGDRKLQISVVHLQLPDHHFTRHTIDLPPEIESSLISGFSIDEYRGAITLYDTEGKVFVLEYA</sequence>
<dbReference type="SUPFAM" id="SSF81383">
    <property type="entry name" value="F-box domain"/>
    <property type="match status" value="1"/>
</dbReference>
<dbReference type="CDD" id="cd09917">
    <property type="entry name" value="F-box_SF"/>
    <property type="match status" value="1"/>
</dbReference>
<dbReference type="HOGENOM" id="CLU_615465_0_0_1"/>
<dbReference type="InParanoid" id="A0A0C2SYX5"/>
<protein>
    <recommendedName>
        <fullName evidence="1">F-box domain-containing protein</fullName>
    </recommendedName>
</protein>
<dbReference type="Pfam" id="PF00646">
    <property type="entry name" value="F-box"/>
    <property type="match status" value="1"/>
</dbReference>
<name>A0A0C2SYX5_AMAMK</name>
<dbReference type="InterPro" id="IPR036047">
    <property type="entry name" value="F-box-like_dom_sf"/>
</dbReference>
<dbReference type="PROSITE" id="PS50181">
    <property type="entry name" value="FBOX"/>
    <property type="match status" value="1"/>
</dbReference>
<evidence type="ECO:0000259" key="1">
    <source>
        <dbReference type="PROSITE" id="PS50181"/>
    </source>
</evidence>
<keyword evidence="3" id="KW-1185">Reference proteome</keyword>
<dbReference type="InterPro" id="IPR001810">
    <property type="entry name" value="F-box_dom"/>
</dbReference>
<accession>A0A0C2SYX5</accession>
<reference evidence="2 3" key="1">
    <citation type="submission" date="2014-04" db="EMBL/GenBank/DDBJ databases">
        <title>Evolutionary Origins and Diversification of the Mycorrhizal Mutualists.</title>
        <authorList>
            <consortium name="DOE Joint Genome Institute"/>
            <consortium name="Mycorrhizal Genomics Consortium"/>
            <person name="Kohler A."/>
            <person name="Kuo A."/>
            <person name="Nagy L.G."/>
            <person name="Floudas D."/>
            <person name="Copeland A."/>
            <person name="Barry K.W."/>
            <person name="Cichocki N."/>
            <person name="Veneault-Fourrey C."/>
            <person name="LaButti K."/>
            <person name="Lindquist E.A."/>
            <person name="Lipzen A."/>
            <person name="Lundell T."/>
            <person name="Morin E."/>
            <person name="Murat C."/>
            <person name="Riley R."/>
            <person name="Ohm R."/>
            <person name="Sun H."/>
            <person name="Tunlid A."/>
            <person name="Henrissat B."/>
            <person name="Grigoriev I.V."/>
            <person name="Hibbett D.S."/>
            <person name="Martin F."/>
        </authorList>
    </citation>
    <scope>NUCLEOTIDE SEQUENCE [LARGE SCALE GENOMIC DNA]</scope>
    <source>
        <strain evidence="2 3">Koide BX008</strain>
    </source>
</reference>
<dbReference type="EMBL" id="KN818227">
    <property type="protein sequence ID" value="KIL68740.1"/>
    <property type="molecule type" value="Genomic_DNA"/>
</dbReference>
<gene>
    <name evidence="2" type="ORF">M378DRAFT_8201</name>
</gene>
<dbReference type="Proteomes" id="UP000054549">
    <property type="component" value="Unassembled WGS sequence"/>
</dbReference>
<evidence type="ECO:0000313" key="2">
    <source>
        <dbReference type="EMBL" id="KIL68740.1"/>
    </source>
</evidence>
<feature type="domain" description="F-box" evidence="1">
    <location>
        <begin position="1"/>
        <end position="49"/>
    </location>
</feature>
<organism evidence="2 3">
    <name type="scientific">Amanita muscaria (strain Koide BX008)</name>
    <dbReference type="NCBI Taxonomy" id="946122"/>
    <lineage>
        <taxon>Eukaryota</taxon>
        <taxon>Fungi</taxon>
        <taxon>Dikarya</taxon>
        <taxon>Basidiomycota</taxon>
        <taxon>Agaricomycotina</taxon>
        <taxon>Agaricomycetes</taxon>
        <taxon>Agaricomycetidae</taxon>
        <taxon>Agaricales</taxon>
        <taxon>Pluteineae</taxon>
        <taxon>Amanitaceae</taxon>
        <taxon>Amanita</taxon>
    </lineage>
</organism>
<dbReference type="OrthoDB" id="2886361at2759"/>
<evidence type="ECO:0000313" key="3">
    <source>
        <dbReference type="Proteomes" id="UP000054549"/>
    </source>
</evidence>